<dbReference type="EMBL" id="CP036274">
    <property type="protein sequence ID" value="QDU26928.1"/>
    <property type="molecule type" value="Genomic_DNA"/>
</dbReference>
<dbReference type="AlphaFoldDB" id="A0A517Y9M5"/>
<keyword evidence="3" id="KW-1185">Reference proteome</keyword>
<dbReference type="RefSeq" id="WP_145087810.1">
    <property type="nucleotide sequence ID" value="NZ_CP036274.1"/>
</dbReference>
<keyword evidence="1" id="KW-0732">Signal</keyword>
<dbReference type="KEGG" id="aagg:ETAA8_20120"/>
<dbReference type="PROSITE" id="PS51257">
    <property type="entry name" value="PROKAR_LIPOPROTEIN"/>
    <property type="match status" value="1"/>
</dbReference>
<proteinExistence type="predicted"/>
<evidence type="ECO:0000256" key="1">
    <source>
        <dbReference type="SAM" id="SignalP"/>
    </source>
</evidence>
<dbReference type="OrthoDB" id="269044at2"/>
<sequence length="143" mass="15673" precursor="true">MRSAITLIATAAFSLHLMLGCCWHHAHGANADAEHVHGPQAYDHCHDHENGLAHFHAHDHENATPNSDESLPATPEVCTDPQCSYLNVGKSPLPQCDLIALLPPVVSEQLVTSRTLLTARAIDDFGRYPPPVRRHAALEHFLN</sequence>
<reference evidence="2 3" key="1">
    <citation type="submission" date="2019-02" db="EMBL/GenBank/DDBJ databases">
        <title>Deep-cultivation of Planctomycetes and their phenomic and genomic characterization uncovers novel biology.</title>
        <authorList>
            <person name="Wiegand S."/>
            <person name="Jogler M."/>
            <person name="Boedeker C."/>
            <person name="Pinto D."/>
            <person name="Vollmers J."/>
            <person name="Rivas-Marin E."/>
            <person name="Kohn T."/>
            <person name="Peeters S.H."/>
            <person name="Heuer A."/>
            <person name="Rast P."/>
            <person name="Oberbeckmann S."/>
            <person name="Bunk B."/>
            <person name="Jeske O."/>
            <person name="Meyerdierks A."/>
            <person name="Storesund J.E."/>
            <person name="Kallscheuer N."/>
            <person name="Luecker S."/>
            <person name="Lage O.M."/>
            <person name="Pohl T."/>
            <person name="Merkel B.J."/>
            <person name="Hornburger P."/>
            <person name="Mueller R.-W."/>
            <person name="Bruemmer F."/>
            <person name="Labrenz M."/>
            <person name="Spormann A.M."/>
            <person name="Op den Camp H."/>
            <person name="Overmann J."/>
            <person name="Amann R."/>
            <person name="Jetten M.S.M."/>
            <person name="Mascher T."/>
            <person name="Medema M.H."/>
            <person name="Devos D.P."/>
            <person name="Kaster A.-K."/>
            <person name="Ovreas L."/>
            <person name="Rohde M."/>
            <person name="Galperin M.Y."/>
            <person name="Jogler C."/>
        </authorList>
    </citation>
    <scope>NUCLEOTIDE SEQUENCE [LARGE SCALE GENOMIC DNA]</scope>
    <source>
        <strain evidence="2 3">ETA_A8</strain>
    </source>
</reference>
<protein>
    <submittedName>
        <fullName evidence="2">Uncharacterized protein</fullName>
    </submittedName>
</protein>
<feature type="signal peptide" evidence="1">
    <location>
        <begin position="1"/>
        <end position="26"/>
    </location>
</feature>
<name>A0A517Y9M5_9BACT</name>
<dbReference type="Proteomes" id="UP000315017">
    <property type="component" value="Chromosome"/>
</dbReference>
<organism evidence="2 3">
    <name type="scientific">Anatilimnocola aggregata</name>
    <dbReference type="NCBI Taxonomy" id="2528021"/>
    <lineage>
        <taxon>Bacteria</taxon>
        <taxon>Pseudomonadati</taxon>
        <taxon>Planctomycetota</taxon>
        <taxon>Planctomycetia</taxon>
        <taxon>Pirellulales</taxon>
        <taxon>Pirellulaceae</taxon>
        <taxon>Anatilimnocola</taxon>
    </lineage>
</organism>
<evidence type="ECO:0000313" key="2">
    <source>
        <dbReference type="EMBL" id="QDU26928.1"/>
    </source>
</evidence>
<feature type="chain" id="PRO_5021964126" evidence="1">
    <location>
        <begin position="27"/>
        <end position="143"/>
    </location>
</feature>
<gene>
    <name evidence="2" type="ORF">ETAA8_20120</name>
</gene>
<accession>A0A517Y9M5</accession>
<evidence type="ECO:0000313" key="3">
    <source>
        <dbReference type="Proteomes" id="UP000315017"/>
    </source>
</evidence>